<organism evidence="1 2">
    <name type="scientific">Meishania litoralis</name>
    <dbReference type="NCBI Taxonomy" id="3434685"/>
    <lineage>
        <taxon>Bacteria</taxon>
        <taxon>Pseudomonadati</taxon>
        <taxon>Bacteroidota</taxon>
        <taxon>Flavobacteriia</taxon>
        <taxon>Flavobacteriales</taxon>
        <taxon>Flavobacteriaceae</taxon>
        <taxon>Meishania</taxon>
    </lineage>
</organism>
<evidence type="ECO:0000313" key="2">
    <source>
        <dbReference type="Proteomes" id="UP001595191"/>
    </source>
</evidence>
<reference evidence="1" key="1">
    <citation type="submission" date="2024-09" db="EMBL/GenBank/DDBJ databases">
        <authorList>
            <person name="Liu J."/>
        </authorList>
    </citation>
    <scope>NUCLEOTIDE SEQUENCE</scope>
    <source>
        <strain evidence="1">NBU2967</strain>
    </source>
</reference>
<protein>
    <submittedName>
        <fullName evidence="1">Uncharacterized protein</fullName>
    </submittedName>
</protein>
<dbReference type="EMBL" id="JBHFPV010000002">
    <property type="protein sequence ID" value="MFH6603759.1"/>
    <property type="molecule type" value="Genomic_DNA"/>
</dbReference>
<accession>A0ACC7LKG1</accession>
<proteinExistence type="predicted"/>
<keyword evidence="2" id="KW-1185">Reference proteome</keyword>
<comment type="caution">
    <text evidence="1">The sequence shown here is derived from an EMBL/GenBank/DDBJ whole genome shotgun (WGS) entry which is preliminary data.</text>
</comment>
<name>A0ACC7LKG1_9FLAO</name>
<sequence>MKKRLSEKSAKAKRRLLIDSIGIFLIIISPFVFKLHQYLPGNPEATIEFLGLTFDRNGFADLSTYGWFLLSKIVPFYLLIMWFFTCKHWWYHIILIPISMYAFQLFEVIYSDDNIVDTDNLLWLLPVCMVVIPFVYLIRIRLYDRHVHGIDLEAMEAELEMLREKHKDNDSSPANKDIEEDPVDLTELSFSERIDYLLSTKKLESYFKQFQHYVQNHLHLKF</sequence>
<evidence type="ECO:0000313" key="1">
    <source>
        <dbReference type="EMBL" id="MFH6603759.1"/>
    </source>
</evidence>
<gene>
    <name evidence="1" type="ORF">ACEZ3G_09755</name>
</gene>
<dbReference type="Proteomes" id="UP001595191">
    <property type="component" value="Unassembled WGS sequence"/>
</dbReference>